<evidence type="ECO:0000313" key="2">
    <source>
        <dbReference type="Proteomes" id="UP000245626"/>
    </source>
</evidence>
<proteinExistence type="predicted"/>
<evidence type="ECO:0000313" key="1">
    <source>
        <dbReference type="EMBL" id="PWN48433.1"/>
    </source>
</evidence>
<dbReference type="EMBL" id="KZ820205">
    <property type="protein sequence ID" value="PWN48433.1"/>
    <property type="molecule type" value="Genomic_DNA"/>
</dbReference>
<accession>A0ACD0NRL4</accession>
<protein>
    <submittedName>
        <fullName evidence="1">Uncharacterized protein</fullName>
    </submittedName>
</protein>
<organism evidence="1 2">
    <name type="scientific">Violaceomyces palustris</name>
    <dbReference type="NCBI Taxonomy" id="1673888"/>
    <lineage>
        <taxon>Eukaryota</taxon>
        <taxon>Fungi</taxon>
        <taxon>Dikarya</taxon>
        <taxon>Basidiomycota</taxon>
        <taxon>Ustilaginomycotina</taxon>
        <taxon>Ustilaginomycetes</taxon>
        <taxon>Violaceomycetales</taxon>
        <taxon>Violaceomycetaceae</taxon>
        <taxon>Violaceomyces</taxon>
    </lineage>
</organism>
<gene>
    <name evidence="1" type="ORF">IE53DRAFT_407086</name>
</gene>
<keyword evidence="2" id="KW-1185">Reference proteome</keyword>
<dbReference type="Proteomes" id="UP000245626">
    <property type="component" value="Unassembled WGS sequence"/>
</dbReference>
<sequence>MPTQPTQAGEIDLAALDQALNQDDDRPSSSSPPDRVQPYNLDSAELQQQQQQTDPPSSDPANPSTLPDPPKDLPASKPQTETNNILTPTTPFNAAAAQPAAPSKPLIEISNMFPDLDADTIAAVFAARGGDQEATVTALLQMSDPSFKPSNAEQQTDSDAILAQTLAMEEQQNQIRLASQRQQQQQQQQQQASFGGGRGGGGFNNFLGGLGAGPATSEQQPSYNPNNLSYQPRVRKPVPTPAARAAFHTPPPPGLDPSQSLVPGLPGPQEAKVWQEEINRMAESSMAKAASTFSAIRQKAEAAFSSSGGGPPPLNEGADVHSPTEGDGRARQGGVGNLWKSATSANGGGESGTKETFSSPARSSTMPSPRGLSSPVSPQMGDYDKDPAPVGENELAKIIARGRNDSSSEERRGGGGVLSQLGGKGRALAERYSSSSSSSSSSSPSSSGWDQAGRTGGSGGGRISLKDNTRPWSQDASGGQGVTTKDPISLMDGAAGRGLTTSPKARSTPATASATEDGGDKKAAALSFGAAGGTVGLSAAAAAVGAGERDEDDPDGSDSDDLEYVSNPFEDED</sequence>
<reference evidence="1 2" key="1">
    <citation type="journal article" date="2018" name="Mol. Biol. Evol.">
        <title>Broad Genomic Sampling Reveals a Smut Pathogenic Ancestry of the Fungal Clade Ustilaginomycotina.</title>
        <authorList>
            <person name="Kijpornyongpan T."/>
            <person name="Mondo S.J."/>
            <person name="Barry K."/>
            <person name="Sandor L."/>
            <person name="Lee J."/>
            <person name="Lipzen A."/>
            <person name="Pangilinan J."/>
            <person name="LaButti K."/>
            <person name="Hainaut M."/>
            <person name="Henrissat B."/>
            <person name="Grigoriev I.V."/>
            <person name="Spatafora J.W."/>
            <person name="Aime M.C."/>
        </authorList>
    </citation>
    <scope>NUCLEOTIDE SEQUENCE [LARGE SCALE GENOMIC DNA]</scope>
    <source>
        <strain evidence="1 2">SA 807</strain>
    </source>
</reference>
<name>A0ACD0NRL4_9BASI</name>